<evidence type="ECO:0000313" key="4">
    <source>
        <dbReference type="Proteomes" id="UP000284375"/>
    </source>
</evidence>
<evidence type="ECO:0000256" key="1">
    <source>
        <dbReference type="SAM" id="MobiDB-lite"/>
    </source>
</evidence>
<organism evidence="3 4">
    <name type="scientific">Cytospora chrysosperma</name>
    <name type="common">Cytospora canker fungus</name>
    <name type="synonym">Sphaeria chrysosperma</name>
    <dbReference type="NCBI Taxonomy" id="252740"/>
    <lineage>
        <taxon>Eukaryota</taxon>
        <taxon>Fungi</taxon>
        <taxon>Dikarya</taxon>
        <taxon>Ascomycota</taxon>
        <taxon>Pezizomycotina</taxon>
        <taxon>Sordariomycetes</taxon>
        <taxon>Sordariomycetidae</taxon>
        <taxon>Diaporthales</taxon>
        <taxon>Cytosporaceae</taxon>
        <taxon>Cytospora</taxon>
    </lineage>
</organism>
<reference evidence="3 4" key="1">
    <citation type="submission" date="2015-09" db="EMBL/GenBank/DDBJ databases">
        <title>Host preference determinants of Valsa canker pathogens revealed by comparative genomics.</title>
        <authorList>
            <person name="Yin Z."/>
            <person name="Huang L."/>
        </authorList>
    </citation>
    <scope>NUCLEOTIDE SEQUENCE [LARGE SCALE GENOMIC DNA]</scope>
    <source>
        <strain evidence="3 4">YSFL</strain>
    </source>
</reference>
<accession>A0A423VSN3</accession>
<gene>
    <name evidence="3" type="ORF">VSDG_06255</name>
</gene>
<dbReference type="Proteomes" id="UP000284375">
    <property type="component" value="Unassembled WGS sequence"/>
</dbReference>
<dbReference type="Pfam" id="PF00651">
    <property type="entry name" value="BTB"/>
    <property type="match status" value="1"/>
</dbReference>
<dbReference type="EMBL" id="LJZO01000030">
    <property type="protein sequence ID" value="ROV93938.1"/>
    <property type="molecule type" value="Genomic_DNA"/>
</dbReference>
<dbReference type="Gene3D" id="3.30.710.10">
    <property type="entry name" value="Potassium Channel Kv1.1, Chain A"/>
    <property type="match status" value="1"/>
</dbReference>
<feature type="region of interest" description="Disordered" evidence="1">
    <location>
        <begin position="93"/>
        <end position="165"/>
    </location>
</feature>
<dbReference type="STRING" id="252740.A0A423VSN3"/>
<feature type="domain" description="BTB" evidence="2">
    <location>
        <begin position="23"/>
        <end position="91"/>
    </location>
</feature>
<comment type="caution">
    <text evidence="3">The sequence shown here is derived from an EMBL/GenBank/DDBJ whole genome shotgun (WGS) entry which is preliminary data.</text>
</comment>
<dbReference type="PANTHER" id="PTHR47843:SF5">
    <property type="entry name" value="BTB_POZ DOMAIN PROTEIN"/>
    <property type="match status" value="1"/>
</dbReference>
<dbReference type="PANTHER" id="PTHR47843">
    <property type="entry name" value="BTB DOMAIN-CONTAINING PROTEIN-RELATED"/>
    <property type="match status" value="1"/>
</dbReference>
<feature type="compositionally biased region" description="Polar residues" evidence="1">
    <location>
        <begin position="119"/>
        <end position="133"/>
    </location>
</feature>
<dbReference type="InterPro" id="IPR000210">
    <property type="entry name" value="BTB/POZ_dom"/>
</dbReference>
<dbReference type="SUPFAM" id="SSF54695">
    <property type="entry name" value="POZ domain"/>
    <property type="match status" value="1"/>
</dbReference>
<protein>
    <recommendedName>
        <fullName evidence="2">BTB domain-containing protein</fullName>
    </recommendedName>
</protein>
<dbReference type="CDD" id="cd18186">
    <property type="entry name" value="BTB_POZ_ZBTB_KLHL-like"/>
    <property type="match status" value="1"/>
</dbReference>
<keyword evidence="4" id="KW-1185">Reference proteome</keyword>
<proteinExistence type="predicted"/>
<evidence type="ECO:0000259" key="2">
    <source>
        <dbReference type="PROSITE" id="PS50097"/>
    </source>
</evidence>
<feature type="compositionally biased region" description="Basic residues" evidence="1">
    <location>
        <begin position="146"/>
        <end position="158"/>
    </location>
</feature>
<dbReference type="PROSITE" id="PS50097">
    <property type="entry name" value="BTB"/>
    <property type="match status" value="1"/>
</dbReference>
<dbReference type="OrthoDB" id="6359816at2759"/>
<sequence length="325" mass="35990">MPTTAVEELKSSLERLYRTREFSDLQIVTRERTHYVHKAVVCPRSKYLANICRDNASNDASNGIIMLLQDDPKALDAVIHFFYNLDYPSDPSLMMHQDGPKTKGTDDVNGVNGDRNHDGSQASTKTEEPSSSLDDFLPISVSKNAMKQRKKRARRKSLSKGPLDPQGTVMEVIELHNGASEATENQEEGAPLILPSAAAGNSGIYHSPVESSTEKHEGGLVLHAKIHNLSKKFGIESLQVLALHKLESETKEQWDSEGFVKAASEISSLIAEGEIEEGKIRDIVLEVLCEHRELIDKDGMESVIRGMDLGYDLVRQLTKRGLIAM</sequence>
<dbReference type="InterPro" id="IPR011333">
    <property type="entry name" value="SKP1/BTB/POZ_sf"/>
</dbReference>
<dbReference type="AlphaFoldDB" id="A0A423VSN3"/>
<evidence type="ECO:0000313" key="3">
    <source>
        <dbReference type="EMBL" id="ROV93938.1"/>
    </source>
</evidence>
<name>A0A423VSN3_CYTCH</name>